<feature type="transmembrane region" description="Helical" evidence="1">
    <location>
        <begin position="57"/>
        <end position="79"/>
    </location>
</feature>
<keyword evidence="1" id="KW-1133">Transmembrane helix</keyword>
<name>A0A101N6Q7_9ACTN</name>
<dbReference type="EMBL" id="LMWL01000103">
    <property type="protein sequence ID" value="KUM87526.1"/>
    <property type="molecule type" value="Genomic_DNA"/>
</dbReference>
<dbReference type="Proteomes" id="UP000054241">
    <property type="component" value="Unassembled WGS sequence"/>
</dbReference>
<accession>A0A101N6Q7</accession>
<gene>
    <name evidence="2" type="ORF">AQI88_40905</name>
</gene>
<dbReference type="OrthoDB" id="9926156at2"/>
<dbReference type="AlphaFoldDB" id="A0A101N6Q7"/>
<comment type="caution">
    <text evidence="2">The sequence shown here is derived from an EMBL/GenBank/DDBJ whole genome shotgun (WGS) entry which is preliminary data.</text>
</comment>
<evidence type="ECO:0000256" key="1">
    <source>
        <dbReference type="SAM" id="Phobius"/>
    </source>
</evidence>
<keyword evidence="3" id="KW-1185">Reference proteome</keyword>
<organism evidence="2 3">
    <name type="scientific">Streptomyces cellostaticus</name>
    <dbReference type="NCBI Taxonomy" id="67285"/>
    <lineage>
        <taxon>Bacteria</taxon>
        <taxon>Bacillati</taxon>
        <taxon>Actinomycetota</taxon>
        <taxon>Actinomycetes</taxon>
        <taxon>Kitasatosporales</taxon>
        <taxon>Streptomycetaceae</taxon>
        <taxon>Streptomyces</taxon>
    </lineage>
</organism>
<sequence>MGVLLSYLVLLIIECGLMALQIIGAFLLMLSAALFILRFAIARKRRPDGHFPKATPVAPYVLGGIGICLLVPTSAALFIGKELGIFETWAI</sequence>
<evidence type="ECO:0000313" key="3">
    <source>
        <dbReference type="Proteomes" id="UP000054241"/>
    </source>
</evidence>
<keyword evidence="1" id="KW-0812">Transmembrane</keyword>
<feature type="transmembrane region" description="Helical" evidence="1">
    <location>
        <begin position="6"/>
        <end position="37"/>
    </location>
</feature>
<proteinExistence type="predicted"/>
<evidence type="ECO:0000313" key="2">
    <source>
        <dbReference type="EMBL" id="KUM87526.1"/>
    </source>
</evidence>
<reference evidence="2 3" key="1">
    <citation type="submission" date="2015-10" db="EMBL/GenBank/DDBJ databases">
        <title>Draft genome sequence of Streptomyces cellostaticus DSM 40189, type strain for the species Streptomyces cellostaticus.</title>
        <authorList>
            <person name="Ruckert C."/>
            <person name="Winkler A."/>
            <person name="Kalinowski J."/>
            <person name="Kampfer P."/>
            <person name="Glaeser S."/>
        </authorList>
    </citation>
    <scope>NUCLEOTIDE SEQUENCE [LARGE SCALE GENOMIC DNA]</scope>
    <source>
        <strain evidence="2 3">DSM 40189</strain>
    </source>
</reference>
<protein>
    <submittedName>
        <fullName evidence="2">Uncharacterized protein</fullName>
    </submittedName>
</protein>
<keyword evidence="1" id="KW-0472">Membrane</keyword>
<dbReference type="RefSeq" id="WP_067010718.1">
    <property type="nucleotide sequence ID" value="NZ_BNDU01000006.1"/>
</dbReference>